<dbReference type="EMBL" id="CP051684">
    <property type="protein sequence ID" value="QJD92127.1"/>
    <property type="molecule type" value="Genomic_DNA"/>
</dbReference>
<proteinExistence type="predicted"/>
<dbReference type="RefSeq" id="WP_169113366.1">
    <property type="nucleotide sequence ID" value="NZ_CP051684.1"/>
</dbReference>
<accession>A0ABX6ME39</accession>
<dbReference type="Pfam" id="PF13924">
    <property type="entry name" value="Lipocalin_5"/>
    <property type="match status" value="1"/>
</dbReference>
<feature type="domain" description="Lipocalin-like" evidence="2">
    <location>
        <begin position="30"/>
        <end position="154"/>
    </location>
</feature>
<feature type="chain" id="PRO_5045972937" evidence="1">
    <location>
        <begin position="23"/>
        <end position="170"/>
    </location>
</feature>
<evidence type="ECO:0000259" key="2">
    <source>
        <dbReference type="Pfam" id="PF13924"/>
    </source>
</evidence>
<keyword evidence="4" id="KW-1185">Reference proteome</keyword>
<evidence type="ECO:0000313" key="3">
    <source>
        <dbReference type="EMBL" id="QJD92127.1"/>
    </source>
</evidence>
<keyword evidence="1" id="KW-0732">Signal</keyword>
<gene>
    <name evidence="3" type="ORF">HH213_19720</name>
</gene>
<dbReference type="InterPro" id="IPR024311">
    <property type="entry name" value="Lipocalin-like"/>
</dbReference>
<evidence type="ECO:0000313" key="4">
    <source>
        <dbReference type="Proteomes" id="UP000503117"/>
    </source>
</evidence>
<sequence>MKILNRLFCLMMWVPAHQAAMAAQPFPLAGTWTLVAADRLLPDGARLHDYGDAPSGLMMIDSEGRYTVQIYQQGRPRFASGDKKSGSEQEFRATVEGSSTHFGRLTIDEPSRTLTFVIESAAFSNWEGTRQERRYELKGDELSYRVPARPDGQIPLSVWRRVNQDSALTQ</sequence>
<dbReference type="Proteomes" id="UP000503117">
    <property type="component" value="Chromosome"/>
</dbReference>
<protein>
    <submittedName>
        <fullName evidence="3">Lipocalin-like domain-containing protein</fullName>
    </submittedName>
</protein>
<organism evidence="3 4">
    <name type="scientific">Duganella dendranthematis</name>
    <dbReference type="NCBI Taxonomy" id="2728021"/>
    <lineage>
        <taxon>Bacteria</taxon>
        <taxon>Pseudomonadati</taxon>
        <taxon>Pseudomonadota</taxon>
        <taxon>Betaproteobacteria</taxon>
        <taxon>Burkholderiales</taxon>
        <taxon>Oxalobacteraceae</taxon>
        <taxon>Telluria group</taxon>
        <taxon>Duganella</taxon>
    </lineage>
</organism>
<reference evidence="3 4" key="1">
    <citation type="submission" date="2020-04" db="EMBL/GenBank/DDBJ databases">
        <title>Genome sequencing of novel species.</title>
        <authorList>
            <person name="Heo J."/>
            <person name="Kim S.-J."/>
            <person name="Kim J.-S."/>
            <person name="Hong S.-B."/>
            <person name="Kwon S.-W."/>
        </authorList>
    </citation>
    <scope>NUCLEOTIDE SEQUENCE [LARGE SCALE GENOMIC DNA]</scope>
    <source>
        <strain evidence="3 4">AF9R3</strain>
    </source>
</reference>
<name>A0ABX6ME39_9BURK</name>
<evidence type="ECO:0000256" key="1">
    <source>
        <dbReference type="SAM" id="SignalP"/>
    </source>
</evidence>
<feature type="signal peptide" evidence="1">
    <location>
        <begin position="1"/>
        <end position="22"/>
    </location>
</feature>